<dbReference type="EMBL" id="CM045768">
    <property type="protein sequence ID" value="KAI7983025.1"/>
    <property type="molecule type" value="Genomic_DNA"/>
</dbReference>
<accession>A0ACC0F389</accession>
<organism evidence="1 2">
    <name type="scientific">Camellia lanceoleosa</name>
    <dbReference type="NCBI Taxonomy" id="1840588"/>
    <lineage>
        <taxon>Eukaryota</taxon>
        <taxon>Viridiplantae</taxon>
        <taxon>Streptophyta</taxon>
        <taxon>Embryophyta</taxon>
        <taxon>Tracheophyta</taxon>
        <taxon>Spermatophyta</taxon>
        <taxon>Magnoliopsida</taxon>
        <taxon>eudicotyledons</taxon>
        <taxon>Gunneridae</taxon>
        <taxon>Pentapetalae</taxon>
        <taxon>asterids</taxon>
        <taxon>Ericales</taxon>
        <taxon>Theaceae</taxon>
        <taxon>Camellia</taxon>
    </lineage>
</organism>
<keyword evidence="2" id="KW-1185">Reference proteome</keyword>
<evidence type="ECO:0000313" key="1">
    <source>
        <dbReference type="EMBL" id="KAI7983025.1"/>
    </source>
</evidence>
<protein>
    <submittedName>
        <fullName evidence="1">Aspartic proteinase nepenthesin-2</fullName>
    </submittedName>
</protein>
<gene>
    <name evidence="1" type="ORF">LOK49_LG15G01981</name>
</gene>
<sequence length="272" mass="30834">MGKFLALVHFLSVPLLFSHFFLLQCFLSCILVIQSQPSELLKLRWNHLARTSAYGCLCVPLQKIRRLHRNHRTHFGKWVRFRRKTAGISYTPFVKNPIIRKATFSIYYYVGLWKITIGGKKVKIPYEYLAPRYDGNGGTVVNSGLTFTYMSSKVCDLVLTQFVIQTKARVLEIKSMISLRPCFNVSNTQNVKLPEMTLHFKGKAEVVLLLENYFVLAGDTAVCLAVVIDGVTSLAGKGGSAVILGNFQRQNFYVEYDLKNEGFGLRQQESCS</sequence>
<reference evidence="1 2" key="1">
    <citation type="journal article" date="2022" name="Plant J.">
        <title>Chromosome-level genome of Camellia lanceoleosa provides a valuable resource for understanding genome evolution and self-incompatibility.</title>
        <authorList>
            <person name="Gong W."/>
            <person name="Xiao S."/>
            <person name="Wang L."/>
            <person name="Liao Z."/>
            <person name="Chang Y."/>
            <person name="Mo W."/>
            <person name="Hu G."/>
            <person name="Li W."/>
            <person name="Zhao G."/>
            <person name="Zhu H."/>
            <person name="Hu X."/>
            <person name="Ji K."/>
            <person name="Xiang X."/>
            <person name="Song Q."/>
            <person name="Yuan D."/>
            <person name="Jin S."/>
            <person name="Zhang L."/>
        </authorList>
    </citation>
    <scope>NUCLEOTIDE SEQUENCE [LARGE SCALE GENOMIC DNA]</scope>
    <source>
        <strain evidence="1">SQ_2022a</strain>
    </source>
</reference>
<comment type="caution">
    <text evidence="1">The sequence shown here is derived from an EMBL/GenBank/DDBJ whole genome shotgun (WGS) entry which is preliminary data.</text>
</comment>
<dbReference type="Proteomes" id="UP001060215">
    <property type="component" value="Chromosome 11"/>
</dbReference>
<name>A0ACC0F389_9ERIC</name>
<evidence type="ECO:0000313" key="2">
    <source>
        <dbReference type="Proteomes" id="UP001060215"/>
    </source>
</evidence>
<proteinExistence type="predicted"/>